<evidence type="ECO:0000313" key="2">
    <source>
        <dbReference type="Proteomes" id="UP000031246"/>
    </source>
</evidence>
<organism evidence="1 2">
    <name type="scientific">Pedobacter kyungheensis</name>
    <dbReference type="NCBI Taxonomy" id="1069985"/>
    <lineage>
        <taxon>Bacteria</taxon>
        <taxon>Pseudomonadati</taxon>
        <taxon>Bacteroidota</taxon>
        <taxon>Sphingobacteriia</taxon>
        <taxon>Sphingobacteriales</taxon>
        <taxon>Sphingobacteriaceae</taxon>
        <taxon>Pedobacter</taxon>
    </lineage>
</organism>
<dbReference type="PROSITE" id="PS51257">
    <property type="entry name" value="PROKAR_LIPOPROTEIN"/>
    <property type="match status" value="1"/>
</dbReference>
<dbReference type="Proteomes" id="UP000031246">
    <property type="component" value="Unassembled WGS sequence"/>
</dbReference>
<dbReference type="Pfam" id="PF15890">
    <property type="entry name" value="Peptidase_Mx1"/>
    <property type="match status" value="1"/>
</dbReference>
<accession>A0A0C1FY05</accession>
<proteinExistence type="predicted"/>
<keyword evidence="2" id="KW-1185">Reference proteome</keyword>
<name>A0A0C1FY05_9SPHI</name>
<evidence type="ECO:0000313" key="1">
    <source>
        <dbReference type="EMBL" id="KIA96693.1"/>
    </source>
</evidence>
<sequence>MKRNLIRILGLFLLFTTIQSCKKEDSASIDLTKYVDNPVANAALDNWLKATFLDPYNMDVIYRYSDFYKDNDKVVSPVNPANVQPQMQTVLEGFIDPYKKVAGIPFIKKMLPKEWVLYGSGAYQTDGSMILATASAGKRVTIYDLNNFDANNADGVTRKLRTIHHEFTHILNQLVAMPTDFQTITKSTYAATWTTVSDATARDNGYVSPYASSQPGEDFAETTAHLLVLGQAWFDARANASTTVGKAALKAKEASVVQYFTINLGVDFRALQREVQNVVRNTYKLPSASFPYWIGQGLFKNITIDLSKPVYASSGISTNFSAAYQASVTAVAAVGNANRKLNYIRLDFISTTAANLYLNYTNTAGSTFDALYALNMTFNSTTGATKFTAGTPRDTTTPWTNATVIQAGAQPLINYLTGSNFIADWMPANISTDNYNSYAGFYVSGTPSNYFYGLLGQTAL</sequence>
<reference evidence="1 2" key="1">
    <citation type="submission" date="2014-10" db="EMBL/GenBank/DDBJ databases">
        <title>Pedobacter Kyungheensis.</title>
        <authorList>
            <person name="Anderson B.M."/>
            <person name="Newman J.D."/>
        </authorList>
    </citation>
    <scope>NUCLEOTIDE SEQUENCE [LARGE SCALE GENOMIC DNA]</scope>
    <source>
        <strain evidence="1 2">KACC 16221</strain>
    </source>
</reference>
<evidence type="ECO:0008006" key="3">
    <source>
        <dbReference type="Google" id="ProtNLM"/>
    </source>
</evidence>
<dbReference type="NCBIfam" id="TIGR04549">
    <property type="entry name" value="LP_HExxH_w_tonB"/>
    <property type="match status" value="1"/>
</dbReference>
<dbReference type="OrthoDB" id="1113652at2"/>
<gene>
    <name evidence="1" type="ORF">OC25_02955</name>
</gene>
<dbReference type="InterPro" id="IPR030890">
    <property type="entry name" value="LP_HExxH_w_TonB"/>
</dbReference>
<comment type="caution">
    <text evidence="1">The sequence shown here is derived from an EMBL/GenBank/DDBJ whole genome shotgun (WGS) entry which is preliminary data.</text>
</comment>
<dbReference type="AlphaFoldDB" id="A0A0C1FY05"/>
<dbReference type="Gene3D" id="3.40.390.70">
    <property type="match status" value="1"/>
</dbReference>
<dbReference type="RefSeq" id="WP_039471481.1">
    <property type="nucleotide sequence ID" value="NZ_JSYN01000002.1"/>
</dbReference>
<protein>
    <recommendedName>
        <fullName evidence="3">Substrate import-associated zinc metallohydrolase lipoprotein</fullName>
    </recommendedName>
</protein>
<dbReference type="EMBL" id="JSYN01000002">
    <property type="protein sequence ID" value="KIA96693.1"/>
    <property type="molecule type" value="Genomic_DNA"/>
</dbReference>